<name>A0A8H7DJQ3_9AGAR</name>
<evidence type="ECO:0000256" key="1">
    <source>
        <dbReference type="SAM" id="MobiDB-lite"/>
    </source>
</evidence>
<sequence>MTTRLAWLAQAYRQRVAQLLRELEDENKCACEKEMKVTQNEKDEKRLAPGPNHRVLLMGDPSPITRPSAIARPTPAGDSGGQQLRLCIARTLLAELEMRAWTLPSPRTTTRRCLCLAATYAPVSDC</sequence>
<dbReference type="EMBL" id="JACAZH010000003">
    <property type="protein sequence ID" value="KAF7373796.1"/>
    <property type="molecule type" value="Genomic_DNA"/>
</dbReference>
<protein>
    <submittedName>
        <fullName evidence="2">Uncharacterized protein</fullName>
    </submittedName>
</protein>
<proteinExistence type="predicted"/>
<organism evidence="2 3">
    <name type="scientific">Mycena sanguinolenta</name>
    <dbReference type="NCBI Taxonomy" id="230812"/>
    <lineage>
        <taxon>Eukaryota</taxon>
        <taxon>Fungi</taxon>
        <taxon>Dikarya</taxon>
        <taxon>Basidiomycota</taxon>
        <taxon>Agaricomycotina</taxon>
        <taxon>Agaricomycetes</taxon>
        <taxon>Agaricomycetidae</taxon>
        <taxon>Agaricales</taxon>
        <taxon>Marasmiineae</taxon>
        <taxon>Mycenaceae</taxon>
        <taxon>Mycena</taxon>
    </lineage>
</organism>
<accession>A0A8H7DJQ3</accession>
<feature type="compositionally biased region" description="Basic and acidic residues" evidence="1">
    <location>
        <begin position="37"/>
        <end position="47"/>
    </location>
</feature>
<dbReference type="AlphaFoldDB" id="A0A8H7DJQ3"/>
<gene>
    <name evidence="2" type="ORF">MSAN_00591300</name>
</gene>
<dbReference type="Proteomes" id="UP000623467">
    <property type="component" value="Unassembled WGS sequence"/>
</dbReference>
<reference evidence="2" key="1">
    <citation type="submission" date="2020-05" db="EMBL/GenBank/DDBJ databases">
        <title>Mycena genomes resolve the evolution of fungal bioluminescence.</title>
        <authorList>
            <person name="Tsai I.J."/>
        </authorList>
    </citation>
    <scope>NUCLEOTIDE SEQUENCE</scope>
    <source>
        <strain evidence="2">160909Yilan</strain>
    </source>
</reference>
<keyword evidence="3" id="KW-1185">Reference proteome</keyword>
<evidence type="ECO:0000313" key="2">
    <source>
        <dbReference type="EMBL" id="KAF7373796.1"/>
    </source>
</evidence>
<comment type="caution">
    <text evidence="2">The sequence shown here is derived from an EMBL/GenBank/DDBJ whole genome shotgun (WGS) entry which is preliminary data.</text>
</comment>
<evidence type="ECO:0000313" key="3">
    <source>
        <dbReference type="Proteomes" id="UP000623467"/>
    </source>
</evidence>
<feature type="region of interest" description="Disordered" evidence="1">
    <location>
        <begin position="37"/>
        <end position="81"/>
    </location>
</feature>